<organism evidence="2 3">
    <name type="scientific">Williamsia phyllosphaerae</name>
    <dbReference type="NCBI Taxonomy" id="885042"/>
    <lineage>
        <taxon>Bacteria</taxon>
        <taxon>Bacillati</taxon>
        <taxon>Actinomycetota</taxon>
        <taxon>Actinomycetes</taxon>
        <taxon>Mycobacteriales</taxon>
        <taxon>Nocardiaceae</taxon>
        <taxon>Williamsia</taxon>
    </lineage>
</organism>
<dbReference type="EMBL" id="BMCS01000002">
    <property type="protein sequence ID" value="GGF35852.1"/>
    <property type="molecule type" value="Genomic_DNA"/>
</dbReference>
<evidence type="ECO:0000313" key="3">
    <source>
        <dbReference type="Proteomes" id="UP000632454"/>
    </source>
</evidence>
<name>A0ABQ1V2Q7_9NOCA</name>
<dbReference type="Proteomes" id="UP000632454">
    <property type="component" value="Unassembled WGS sequence"/>
</dbReference>
<evidence type="ECO:0000313" key="2">
    <source>
        <dbReference type="EMBL" id="GGF35852.1"/>
    </source>
</evidence>
<proteinExistence type="predicted"/>
<keyword evidence="1" id="KW-0732">Signal</keyword>
<evidence type="ECO:0000256" key="1">
    <source>
        <dbReference type="SAM" id="SignalP"/>
    </source>
</evidence>
<dbReference type="InterPro" id="IPR013207">
    <property type="entry name" value="LGFP"/>
</dbReference>
<feature type="signal peptide" evidence="1">
    <location>
        <begin position="1"/>
        <end position="27"/>
    </location>
</feature>
<evidence type="ECO:0008006" key="4">
    <source>
        <dbReference type="Google" id="ProtNLM"/>
    </source>
</evidence>
<comment type="caution">
    <text evidence="2">The sequence shown here is derived from an EMBL/GenBank/DDBJ whole genome shotgun (WGS) entry which is preliminary data.</text>
</comment>
<keyword evidence="3" id="KW-1185">Reference proteome</keyword>
<protein>
    <recommendedName>
        <fullName evidence="4">LGFP repeat protein</fullName>
    </recommendedName>
</protein>
<feature type="chain" id="PRO_5045708513" description="LGFP repeat protein" evidence="1">
    <location>
        <begin position="28"/>
        <end position="195"/>
    </location>
</feature>
<reference evidence="3" key="1">
    <citation type="journal article" date="2019" name="Int. J. Syst. Evol. Microbiol.">
        <title>The Global Catalogue of Microorganisms (GCM) 10K type strain sequencing project: providing services to taxonomists for standard genome sequencing and annotation.</title>
        <authorList>
            <consortium name="The Broad Institute Genomics Platform"/>
            <consortium name="The Broad Institute Genome Sequencing Center for Infectious Disease"/>
            <person name="Wu L."/>
            <person name="Ma J."/>
        </authorList>
    </citation>
    <scope>NUCLEOTIDE SEQUENCE [LARGE SCALE GENOMIC DNA]</scope>
    <source>
        <strain evidence="3">CCM 7855</strain>
    </source>
</reference>
<gene>
    <name evidence="2" type="ORF">GCM10007298_34600</name>
</gene>
<sequence>MRIKERMTAVAVAAMAVAMLGSTQVGVASADKDFGEFSVGGRILEAFEATGGVPTWGNPTMNEAAAAYNGRFQRFDNTSFYWKANVSGGVAHQIGGAIRALWSNTKTNGQGYERGPLGYPVSDELAAGTGRKQFLQGGNVYYGAKTGTHIVWGEILNKYAAAGGPDKFGLPVGGEYKVGNQFRQDFEGGKRLQWP</sequence>
<dbReference type="Pfam" id="PF08310">
    <property type="entry name" value="LGFP"/>
    <property type="match status" value="2"/>
</dbReference>
<accession>A0ABQ1V2Q7</accession>